<dbReference type="InterPro" id="IPR057326">
    <property type="entry name" value="KR_dom"/>
</dbReference>
<evidence type="ECO:0000256" key="2">
    <source>
        <dbReference type="ARBA" id="ARBA00022857"/>
    </source>
</evidence>
<name>A0ABR2W404_9FUNG</name>
<keyword evidence="6" id="KW-1185">Reference proteome</keyword>
<protein>
    <recommendedName>
        <fullName evidence="4">Ketoreductase domain-containing protein</fullName>
    </recommendedName>
</protein>
<dbReference type="PRINTS" id="PR00081">
    <property type="entry name" value="GDHRDH"/>
</dbReference>
<gene>
    <name evidence="5" type="ORF">K7432_004852</name>
</gene>
<reference evidence="5 6" key="1">
    <citation type="submission" date="2023-04" db="EMBL/GenBank/DDBJ databases">
        <title>Genome of Basidiobolus ranarum AG-B5.</title>
        <authorList>
            <person name="Stajich J.E."/>
            <person name="Carter-House D."/>
            <person name="Gryganskyi A."/>
        </authorList>
    </citation>
    <scope>NUCLEOTIDE SEQUENCE [LARGE SCALE GENOMIC DNA]</scope>
    <source>
        <strain evidence="5 6">AG-B5</strain>
    </source>
</reference>
<proteinExistence type="inferred from homology"/>
<dbReference type="Pfam" id="PF13561">
    <property type="entry name" value="adh_short_C2"/>
    <property type="match status" value="1"/>
</dbReference>
<dbReference type="PANTHER" id="PTHR48107">
    <property type="entry name" value="NADPH-DEPENDENT ALDEHYDE REDUCTASE-LIKE PROTEIN, CHLOROPLASTIC-RELATED"/>
    <property type="match status" value="1"/>
</dbReference>
<dbReference type="SUPFAM" id="SSF51735">
    <property type="entry name" value="NAD(P)-binding Rossmann-fold domains"/>
    <property type="match status" value="1"/>
</dbReference>
<keyword evidence="2" id="KW-0521">NADP</keyword>
<dbReference type="SMART" id="SM00822">
    <property type="entry name" value="PKS_KR"/>
    <property type="match status" value="1"/>
</dbReference>
<dbReference type="PROSITE" id="PS00061">
    <property type="entry name" value="ADH_SHORT"/>
    <property type="match status" value="1"/>
</dbReference>
<dbReference type="InterPro" id="IPR020904">
    <property type="entry name" value="Sc_DH/Rdtase_CS"/>
</dbReference>
<dbReference type="NCBIfam" id="NF005559">
    <property type="entry name" value="PRK07231.1"/>
    <property type="match status" value="1"/>
</dbReference>
<dbReference type="InterPro" id="IPR036291">
    <property type="entry name" value="NAD(P)-bd_dom_sf"/>
</dbReference>
<evidence type="ECO:0000313" key="5">
    <source>
        <dbReference type="EMBL" id="KAK9719347.1"/>
    </source>
</evidence>
<sequence>MSELQGKIALVTGASRGIGKEIALRLAKDGAKVVIIYVKSAKAAEDIVSTIKSSGGDAFAIQGDISKVSDIRNLIAETVKQFGKIDILVNNAGIVHYKLLEDHTEETYEQIFSTNVRATYFAIQEATKVGMSKGGRIINLSSTTTALQMPKYSLYAASKSAVETLTKHLATELGPKGISINAVAPGPTDTELFRNGKDEATIEKMKKMAPLYGLGTPGDIAGVVSFLCSEDAKWITGQTIKVNGGLAA</sequence>
<feature type="domain" description="Ketoreductase" evidence="4">
    <location>
        <begin position="7"/>
        <end position="186"/>
    </location>
</feature>
<evidence type="ECO:0000256" key="3">
    <source>
        <dbReference type="ARBA" id="ARBA00023002"/>
    </source>
</evidence>
<keyword evidence="3" id="KW-0560">Oxidoreductase</keyword>
<dbReference type="PANTHER" id="PTHR48107:SF7">
    <property type="entry name" value="RE15974P"/>
    <property type="match status" value="1"/>
</dbReference>
<organism evidence="5 6">
    <name type="scientific">Basidiobolus ranarum</name>
    <dbReference type="NCBI Taxonomy" id="34480"/>
    <lineage>
        <taxon>Eukaryota</taxon>
        <taxon>Fungi</taxon>
        <taxon>Fungi incertae sedis</taxon>
        <taxon>Zoopagomycota</taxon>
        <taxon>Entomophthoromycotina</taxon>
        <taxon>Basidiobolomycetes</taxon>
        <taxon>Basidiobolales</taxon>
        <taxon>Basidiobolaceae</taxon>
        <taxon>Basidiobolus</taxon>
    </lineage>
</organism>
<evidence type="ECO:0000256" key="1">
    <source>
        <dbReference type="ARBA" id="ARBA00006484"/>
    </source>
</evidence>
<evidence type="ECO:0000313" key="6">
    <source>
        <dbReference type="Proteomes" id="UP001479436"/>
    </source>
</evidence>
<dbReference type="InterPro" id="IPR002347">
    <property type="entry name" value="SDR_fam"/>
</dbReference>
<dbReference type="Proteomes" id="UP001479436">
    <property type="component" value="Unassembled WGS sequence"/>
</dbReference>
<dbReference type="EMBL" id="JASJQH010007052">
    <property type="protein sequence ID" value="KAK9719347.1"/>
    <property type="molecule type" value="Genomic_DNA"/>
</dbReference>
<comment type="similarity">
    <text evidence="1">Belongs to the short-chain dehydrogenases/reductases (SDR) family.</text>
</comment>
<accession>A0ABR2W404</accession>
<comment type="caution">
    <text evidence="5">The sequence shown here is derived from an EMBL/GenBank/DDBJ whole genome shotgun (WGS) entry which is preliminary data.</text>
</comment>
<dbReference type="Gene3D" id="3.40.50.720">
    <property type="entry name" value="NAD(P)-binding Rossmann-like Domain"/>
    <property type="match status" value="1"/>
</dbReference>
<evidence type="ECO:0000259" key="4">
    <source>
        <dbReference type="SMART" id="SM00822"/>
    </source>
</evidence>
<dbReference type="PRINTS" id="PR00080">
    <property type="entry name" value="SDRFAMILY"/>
</dbReference>